<dbReference type="RefSeq" id="WP_054534030.1">
    <property type="nucleotide sequence ID" value="NZ_LGKP01000014.1"/>
</dbReference>
<comment type="caution">
    <text evidence="1">The sequence shown here is derived from an EMBL/GenBank/DDBJ whole genome shotgun (WGS) entry which is preliminary data.</text>
</comment>
<evidence type="ECO:0000313" key="2">
    <source>
        <dbReference type="Proteomes" id="UP000050277"/>
    </source>
</evidence>
<dbReference type="EMBL" id="LGKP01000014">
    <property type="protein sequence ID" value="KPL89999.1"/>
    <property type="molecule type" value="Genomic_DNA"/>
</dbReference>
<gene>
    <name evidence="1" type="ORF">SE18_08585</name>
</gene>
<proteinExistence type="predicted"/>
<protein>
    <submittedName>
        <fullName evidence="1">Uncharacterized protein</fullName>
    </submittedName>
</protein>
<sequence length="591" mass="64823">MMKIYDYAISLLNPATNTMVANLSKRAFDIDVSIDALTFRIRALADEPAVYLDNPPALHAIVRRSDGKRFIYRLNTPALEANNILSFECFNLIACLDDDEACVEWSTMDDSKWLPVGKERVSNRAEELHEFGSEYPAIYPKKNEKFSVSFIGSKAIQSPSGATRKQRIIQCDFEFRAPTNWTGVLQRSDASFGFIARILTITGSGAGAGTIVNGALCEAFTDTDIISMDMWYDAALALYAGETGDVYFRIKNWRVAASSANMVNTVTITAAITAGANRTVTPASMANIYVGQRLVFESTTSASGAVNSESVVVKSKTATTFVADFTKNHAIGSTVKGIVITDKEIIEDALANLRTLNPNCGLSAAKMLIVNSGEDQEERTWINESYRKVLDDLAVDTDYVYGVDREGRVYYRPRGTYARAWASRRTRITMKRPLDKLYNSVRAAYQNAKGVLAQTAYSVNSVSALLYGIVRRKTVKVDTTNATLAANARTFALNDSKNRNAQIDVVPQRLTDMSGGVYPLDEIEPGDTITITDLPASFGEANLRKFVVAEQSINATSGQGSITPQEPIPTIESYLANLTDIGAAQDTRRVR</sequence>
<dbReference type="OrthoDB" id="9816803at2"/>
<evidence type="ECO:0000313" key="1">
    <source>
        <dbReference type="EMBL" id="KPL89999.1"/>
    </source>
</evidence>
<dbReference type="Proteomes" id="UP000050277">
    <property type="component" value="Unassembled WGS sequence"/>
</dbReference>
<organism evidence="1 2">
    <name type="scientific">Herpetosiphon geysericola</name>
    <dbReference type="NCBI Taxonomy" id="70996"/>
    <lineage>
        <taxon>Bacteria</taxon>
        <taxon>Bacillati</taxon>
        <taxon>Chloroflexota</taxon>
        <taxon>Chloroflexia</taxon>
        <taxon>Herpetosiphonales</taxon>
        <taxon>Herpetosiphonaceae</taxon>
        <taxon>Herpetosiphon</taxon>
    </lineage>
</organism>
<dbReference type="AlphaFoldDB" id="A0A0P6YJU6"/>
<reference evidence="1 2" key="1">
    <citation type="submission" date="2015-07" db="EMBL/GenBank/DDBJ databases">
        <title>Whole genome sequence of Herpetosiphon geysericola DSM 7119.</title>
        <authorList>
            <person name="Hemp J."/>
            <person name="Ward L.M."/>
            <person name="Pace L.A."/>
            <person name="Fischer W.W."/>
        </authorList>
    </citation>
    <scope>NUCLEOTIDE SEQUENCE [LARGE SCALE GENOMIC DNA]</scope>
    <source>
        <strain evidence="1 2">DSM 7119</strain>
    </source>
</reference>
<keyword evidence="2" id="KW-1185">Reference proteome</keyword>
<accession>A0A0P6YJU6</accession>
<name>A0A0P6YJU6_9CHLR</name>